<dbReference type="Pfam" id="PF13443">
    <property type="entry name" value="HTH_26"/>
    <property type="match status" value="1"/>
</dbReference>
<gene>
    <name evidence="2" type="ORF">FC48_GL001783</name>
</gene>
<dbReference type="SUPFAM" id="SSF47413">
    <property type="entry name" value="lambda repressor-like DNA-binding domains"/>
    <property type="match status" value="1"/>
</dbReference>
<evidence type="ECO:0000313" key="3">
    <source>
        <dbReference type="Proteomes" id="UP000051612"/>
    </source>
</evidence>
<dbReference type="EMBL" id="AYYN01000176">
    <property type="protein sequence ID" value="KRM70258.1"/>
    <property type="molecule type" value="Genomic_DNA"/>
</dbReference>
<reference evidence="2 3" key="1">
    <citation type="journal article" date="2015" name="Genome Announc.">
        <title>Expanding the biotechnology potential of lactobacilli through comparative genomics of 213 strains and associated genera.</title>
        <authorList>
            <person name="Sun Z."/>
            <person name="Harris H.M."/>
            <person name="McCann A."/>
            <person name="Guo C."/>
            <person name="Argimon S."/>
            <person name="Zhang W."/>
            <person name="Yang X."/>
            <person name="Jeffery I.B."/>
            <person name="Cooney J.C."/>
            <person name="Kagawa T.F."/>
            <person name="Liu W."/>
            <person name="Song Y."/>
            <person name="Salvetti E."/>
            <person name="Wrobel A."/>
            <person name="Rasinkangas P."/>
            <person name="Parkhill J."/>
            <person name="Rea M.C."/>
            <person name="O'Sullivan O."/>
            <person name="Ritari J."/>
            <person name="Douillard F.P."/>
            <person name="Paul Ross R."/>
            <person name="Yang R."/>
            <person name="Briner A.E."/>
            <person name="Felis G.E."/>
            <person name="de Vos W.M."/>
            <person name="Barrangou R."/>
            <person name="Klaenhammer T.R."/>
            <person name="Caufield P.W."/>
            <person name="Cui Y."/>
            <person name="Zhang H."/>
            <person name="O'Toole P.W."/>
        </authorList>
    </citation>
    <scope>NUCLEOTIDE SEQUENCE [LARGE SCALE GENOMIC DNA]</scope>
    <source>
        <strain evidence="2 3">DSM 20452</strain>
    </source>
</reference>
<dbReference type="Gene3D" id="1.10.260.40">
    <property type="entry name" value="lambda repressor-like DNA-binding domains"/>
    <property type="match status" value="1"/>
</dbReference>
<dbReference type="InterPro" id="IPR001387">
    <property type="entry name" value="Cro/C1-type_HTH"/>
</dbReference>
<evidence type="ECO:0000259" key="1">
    <source>
        <dbReference type="PROSITE" id="PS50943"/>
    </source>
</evidence>
<comment type="caution">
    <text evidence="2">The sequence shown here is derived from an EMBL/GenBank/DDBJ whole genome shotgun (WGS) entry which is preliminary data.</text>
</comment>
<proteinExistence type="predicted"/>
<dbReference type="GO" id="GO:0003677">
    <property type="term" value="F:DNA binding"/>
    <property type="evidence" value="ECO:0007669"/>
    <property type="project" value="InterPro"/>
</dbReference>
<evidence type="ECO:0000313" key="2">
    <source>
        <dbReference type="EMBL" id="KRM70258.1"/>
    </source>
</evidence>
<dbReference type="InterPro" id="IPR010982">
    <property type="entry name" value="Lambda_DNA-bd_dom_sf"/>
</dbReference>
<dbReference type="Proteomes" id="UP000051612">
    <property type="component" value="Unassembled WGS sequence"/>
</dbReference>
<protein>
    <recommendedName>
        <fullName evidence="1">HTH cro/C1-type domain-containing protein</fullName>
    </recommendedName>
</protein>
<dbReference type="AlphaFoldDB" id="A0A0R2AV28"/>
<organism evidence="2 3">
    <name type="scientific">Ligilactobacillus murinus DSM 20452 = NBRC 14221</name>
    <dbReference type="NCBI Taxonomy" id="1423772"/>
    <lineage>
        <taxon>Bacteria</taxon>
        <taxon>Bacillati</taxon>
        <taxon>Bacillota</taxon>
        <taxon>Bacilli</taxon>
        <taxon>Lactobacillales</taxon>
        <taxon>Lactobacillaceae</taxon>
        <taxon>Ligilactobacillus</taxon>
    </lineage>
</organism>
<accession>A0A0R2AV28</accession>
<dbReference type="PROSITE" id="PS50943">
    <property type="entry name" value="HTH_CROC1"/>
    <property type="match status" value="1"/>
</dbReference>
<dbReference type="CDD" id="cd00093">
    <property type="entry name" value="HTH_XRE"/>
    <property type="match status" value="1"/>
</dbReference>
<dbReference type="RefSeq" id="WP_056960458.1">
    <property type="nucleotide sequence ID" value="NZ_AYYN01000176.1"/>
</dbReference>
<name>A0A0R2AV28_9LACO</name>
<feature type="domain" description="HTH cro/C1-type" evidence="1">
    <location>
        <begin position="6"/>
        <end position="61"/>
    </location>
</feature>
<dbReference type="SMART" id="SM00530">
    <property type="entry name" value="HTH_XRE"/>
    <property type="match status" value="1"/>
</dbReference>
<sequence>MLQNNLNRLLGERNIKVSDLARKTGLAKNTISAMSRGLTGGVQYDTLEKICSFLQITPAEFFDYSPYVLETKSQFDLINLKTNHFQYVANVTNSVYDKDFILDVTLFDPLNNTEFPRTNKESFVLYVKVDLSKDPDYYPEELFGIIDTLSPIIKRKFYQQLVADIISQLDKCAKKGAKLPVSDSQSGKISDIELTKHQHCVIDIFKDTPCHRLIDLEIGTEDITL</sequence>
<dbReference type="PATRIC" id="fig|1423772.3.peg.1898"/>